<dbReference type="SUPFAM" id="SSF51905">
    <property type="entry name" value="FAD/NAD(P)-binding domain"/>
    <property type="match status" value="1"/>
</dbReference>
<sequence>MKQSTIETLQQIRAAKRPAVLATRLTDGHECIIDPEQPDGLGPAARDAVLTDRSCPVEADGETWFLQVFNPPLRMLIIGGVHIAQHLSTMARQAGYDVTVIDPRAAFASPERFPGTALDHQWPDAAMAALAPDHRTAVVALTHDPKIDDPAIRAALESNAFYVGALGSRKTHAGRRDRLQSAGMDPAVLDRIHAPIGLDIGGRSPAEIALSIIAEVTQVLRRGGAR</sequence>
<evidence type="ECO:0000313" key="3">
    <source>
        <dbReference type="Proteomes" id="UP000199657"/>
    </source>
</evidence>
<organism evidence="2 3">
    <name type="scientific">Aquisalimonas asiatica</name>
    <dbReference type="NCBI Taxonomy" id="406100"/>
    <lineage>
        <taxon>Bacteria</taxon>
        <taxon>Pseudomonadati</taxon>
        <taxon>Pseudomonadota</taxon>
        <taxon>Gammaproteobacteria</taxon>
        <taxon>Chromatiales</taxon>
        <taxon>Ectothiorhodospiraceae</taxon>
        <taxon>Aquisalimonas</taxon>
    </lineage>
</organism>
<dbReference type="EMBL" id="FOEG01000003">
    <property type="protein sequence ID" value="SEO82564.1"/>
    <property type="molecule type" value="Genomic_DNA"/>
</dbReference>
<proteinExistence type="predicted"/>
<gene>
    <name evidence="2" type="ORF">SAMN04488052_103223</name>
</gene>
<evidence type="ECO:0000259" key="1">
    <source>
        <dbReference type="Pfam" id="PF13478"/>
    </source>
</evidence>
<dbReference type="RefSeq" id="WP_091642518.1">
    <property type="nucleotide sequence ID" value="NZ_FOEG01000003.1"/>
</dbReference>
<dbReference type="Gene3D" id="3.40.50.720">
    <property type="entry name" value="NAD(P)-binding Rossmann-like Domain"/>
    <property type="match status" value="1"/>
</dbReference>
<dbReference type="STRING" id="406100.SAMN04488052_103223"/>
<evidence type="ECO:0000313" key="2">
    <source>
        <dbReference type="EMBL" id="SEO82564.1"/>
    </source>
</evidence>
<dbReference type="Proteomes" id="UP000199657">
    <property type="component" value="Unassembled WGS sequence"/>
</dbReference>
<protein>
    <submittedName>
        <fullName evidence="2">Xanthine dehydrogenase accessory factor</fullName>
    </submittedName>
</protein>
<dbReference type="InterPro" id="IPR027051">
    <property type="entry name" value="XdhC_Rossmann_dom"/>
</dbReference>
<feature type="domain" description="XdhC Rossmann" evidence="1">
    <location>
        <begin position="75"/>
        <end position="216"/>
    </location>
</feature>
<dbReference type="PANTHER" id="PTHR30388:SF4">
    <property type="entry name" value="MOLYBDENUM COFACTOR INSERTION CHAPERONE PAOD"/>
    <property type="match status" value="1"/>
</dbReference>
<keyword evidence="3" id="KW-1185">Reference proteome</keyword>
<reference evidence="2 3" key="1">
    <citation type="submission" date="2016-10" db="EMBL/GenBank/DDBJ databases">
        <authorList>
            <person name="de Groot N.N."/>
        </authorList>
    </citation>
    <scope>NUCLEOTIDE SEQUENCE [LARGE SCALE GENOMIC DNA]</scope>
    <source>
        <strain evidence="2 3">CGMCC 1.6291</strain>
    </source>
</reference>
<name>A0A1H8SW61_9GAMM</name>
<dbReference type="AlphaFoldDB" id="A0A1H8SW61"/>
<dbReference type="OrthoDB" id="9815497at2"/>
<dbReference type="InterPro" id="IPR052698">
    <property type="entry name" value="MoCofactor_Util/Proc"/>
</dbReference>
<dbReference type="Pfam" id="PF13478">
    <property type="entry name" value="XdhC_C"/>
    <property type="match status" value="1"/>
</dbReference>
<dbReference type="PANTHER" id="PTHR30388">
    <property type="entry name" value="ALDEHYDE OXIDOREDUCTASE MOLYBDENUM COFACTOR ASSEMBLY PROTEIN"/>
    <property type="match status" value="1"/>
</dbReference>
<accession>A0A1H8SW61</accession>
<dbReference type="InterPro" id="IPR036188">
    <property type="entry name" value="FAD/NAD-bd_sf"/>
</dbReference>